<protein>
    <recommendedName>
        <fullName evidence="7">RanBP-type and C3HC4-type zinc finger-containing protein 1</fullName>
        <ecNumber evidence="6">2.3.2.31</ecNumber>
    </recommendedName>
</protein>
<dbReference type="EMBL" id="CM004391">
    <property type="protein sequence ID" value="OAY50831.1"/>
    <property type="molecule type" value="Genomic_DNA"/>
</dbReference>
<keyword evidence="20" id="KW-1185">Reference proteome</keyword>
<dbReference type="GO" id="GO:0031624">
    <property type="term" value="F:ubiquitin conjugating enzyme binding"/>
    <property type="evidence" value="ECO:0000318"/>
    <property type="project" value="GO_Central"/>
</dbReference>
<evidence type="ECO:0000313" key="19">
    <source>
        <dbReference type="EMBL" id="OAY50831.1"/>
    </source>
</evidence>
<dbReference type="GO" id="GO:0006511">
    <property type="term" value="P:ubiquitin-dependent protein catabolic process"/>
    <property type="evidence" value="ECO:0000318"/>
    <property type="project" value="GO_Central"/>
</dbReference>
<dbReference type="PANTHER" id="PTHR11685">
    <property type="entry name" value="RBR FAMILY RING FINGER AND IBR DOMAIN-CONTAINING"/>
    <property type="match status" value="1"/>
</dbReference>
<dbReference type="EC" id="2.3.2.31" evidence="6"/>
<evidence type="ECO:0000256" key="4">
    <source>
        <dbReference type="ARBA" id="ARBA00004906"/>
    </source>
</evidence>
<keyword evidence="9" id="KW-0479">Metal-binding</keyword>
<evidence type="ECO:0000256" key="1">
    <source>
        <dbReference type="ARBA" id="ARBA00001798"/>
    </source>
</evidence>
<evidence type="ECO:0000259" key="17">
    <source>
        <dbReference type="PROSITE" id="PS50158"/>
    </source>
</evidence>
<evidence type="ECO:0000256" key="7">
    <source>
        <dbReference type="ARBA" id="ARBA00017887"/>
    </source>
</evidence>
<comment type="caution">
    <text evidence="19">The sequence shown here is derived from an EMBL/GenBank/DDBJ whole genome shotgun (WGS) entry which is preliminary data.</text>
</comment>
<dbReference type="FunFam" id="3.30.40.10:FF:000019">
    <property type="entry name" value="RBR-type E3 ubiquitin transferase"/>
    <property type="match status" value="1"/>
</dbReference>
<reference evidence="20" key="1">
    <citation type="journal article" date="2016" name="Nat. Biotechnol.">
        <title>Sequencing wild and cultivated cassava and related species reveals extensive interspecific hybridization and genetic diversity.</title>
        <authorList>
            <person name="Bredeson J.V."/>
            <person name="Lyons J.B."/>
            <person name="Prochnik S.E."/>
            <person name="Wu G.A."/>
            <person name="Ha C.M."/>
            <person name="Edsinger-Gonzales E."/>
            <person name="Grimwood J."/>
            <person name="Schmutz J."/>
            <person name="Rabbi I.Y."/>
            <person name="Egesi C."/>
            <person name="Nauluvula P."/>
            <person name="Lebot V."/>
            <person name="Ndunguru J."/>
            <person name="Mkamilo G."/>
            <person name="Bart R.S."/>
            <person name="Setter T.L."/>
            <person name="Gleadow R.M."/>
            <person name="Kulakow P."/>
            <person name="Ferguson M.E."/>
            <person name="Rounsley S."/>
            <person name="Rokhsar D.S."/>
        </authorList>
    </citation>
    <scope>NUCLEOTIDE SEQUENCE [LARGE SCALE GENOMIC DNA]</scope>
    <source>
        <strain evidence="20">cv. AM560-2</strain>
    </source>
</reference>
<evidence type="ECO:0000256" key="3">
    <source>
        <dbReference type="ARBA" id="ARBA00003976"/>
    </source>
</evidence>
<evidence type="ECO:0000256" key="10">
    <source>
        <dbReference type="ARBA" id="ARBA00022737"/>
    </source>
</evidence>
<dbReference type="Gene3D" id="3.30.40.10">
    <property type="entry name" value="Zinc/RING finger domain, C3HC4 (zinc finger)"/>
    <property type="match status" value="1"/>
</dbReference>
<evidence type="ECO:0000256" key="13">
    <source>
        <dbReference type="ARBA" id="ARBA00022833"/>
    </source>
</evidence>
<dbReference type="SUPFAM" id="SSF57850">
    <property type="entry name" value="RING/U-box"/>
    <property type="match status" value="3"/>
</dbReference>
<dbReference type="InterPro" id="IPR001876">
    <property type="entry name" value="Znf_RanBP2"/>
</dbReference>
<organism evidence="19 20">
    <name type="scientific">Manihot esculenta</name>
    <name type="common">Cassava</name>
    <name type="synonym">Jatropha manihot</name>
    <dbReference type="NCBI Taxonomy" id="3983"/>
    <lineage>
        <taxon>Eukaryota</taxon>
        <taxon>Viridiplantae</taxon>
        <taxon>Streptophyta</taxon>
        <taxon>Embryophyta</taxon>
        <taxon>Tracheophyta</taxon>
        <taxon>Spermatophyta</taxon>
        <taxon>Magnoliopsida</taxon>
        <taxon>eudicotyledons</taxon>
        <taxon>Gunneridae</taxon>
        <taxon>Pentapetalae</taxon>
        <taxon>rosids</taxon>
        <taxon>fabids</taxon>
        <taxon>Malpighiales</taxon>
        <taxon>Euphorbiaceae</taxon>
        <taxon>Crotonoideae</taxon>
        <taxon>Manihoteae</taxon>
        <taxon>Manihot</taxon>
    </lineage>
</organism>
<dbReference type="UniPathway" id="UPA00143"/>
<dbReference type="InterPro" id="IPR001878">
    <property type="entry name" value="Znf_CCHC"/>
</dbReference>
<feature type="domain" description="CCHC-type" evidence="17">
    <location>
        <begin position="245"/>
        <end position="258"/>
    </location>
</feature>
<dbReference type="STRING" id="3983.A0A2C9VX09"/>
<gene>
    <name evidence="19" type="ORF">MANES_05G165800v8</name>
</gene>
<comment type="cofactor">
    <cofactor evidence="2">
        <name>Zn(2+)</name>
        <dbReference type="ChEBI" id="CHEBI:29105"/>
    </cofactor>
</comment>
<dbReference type="Gramene" id="Manes.05G165800.1.v8.1">
    <property type="protein sequence ID" value="Manes.05G165800.1.v8.1.CDS.1"/>
    <property type="gene ID" value="Manes.05G165800.v8.1"/>
</dbReference>
<comment type="similarity">
    <text evidence="5">Belongs to the RBR family. Ariadne subfamily.</text>
</comment>
<proteinExistence type="inferred from homology"/>
<sequence length="566" mass="64885">MDNPLEYYGDDSSDPDENVNSDYEYDDDAILLAEKDDDSNKDFKPQNCRVLKLEDVRQRMEEDIANVSSVLSISKAEASILLRYFHWSVSKVNDVWFVDESEIRKKLGLFGKPEVVHHDDSVIIICGICFEYFSYDGLCSAACGHLYCKECWASYITTSINNDNLRCLSLRCPEPSCKAVVDQDMVDSLVSEEDRKKYSEFMVKSCVEESRNTKWCPGPGCEYVIEFIAGEGSFDVTCICLASFCWNCGEEGHRPLDCETVKLWLSKNMSESENVNYILSYCKPCPNCKRPIEKNQGCSNMTCRICGHNFCWTCLCPNGYHLACNIYKASDTEASRKMMGQKTMQKYMHYFERWDANKRSKAKAIAGFGNMKNEQFKRLSKKLKISDADFDFLSKAWLQIIECRGILGWSFVYGYNLPDNEPAKKQFFGYLQGEAESTLEKLHHCVEIEILSFLNVNNPLENFDDYRNKLIKLTFVTGNYFEKLVKALENDLPGVHESSSGGSSSSSSSKYQSEDEYWICARCSHANPYSVNKCKGCPADANLARINLDYFLFMVNNRTDYHFYPR</sequence>
<accession>A0A2C9VX09</accession>
<evidence type="ECO:0000256" key="14">
    <source>
        <dbReference type="PROSITE-ProRule" id="PRU00047"/>
    </source>
</evidence>
<dbReference type="Gene3D" id="1.20.120.1750">
    <property type="match status" value="1"/>
</dbReference>
<evidence type="ECO:0000256" key="6">
    <source>
        <dbReference type="ARBA" id="ARBA00012251"/>
    </source>
</evidence>
<keyword evidence="10" id="KW-0677">Repeat</keyword>
<dbReference type="PROSITE" id="PS00518">
    <property type="entry name" value="ZF_RING_1"/>
    <property type="match status" value="1"/>
</dbReference>
<evidence type="ECO:0000259" key="16">
    <source>
        <dbReference type="PROSITE" id="PS50089"/>
    </source>
</evidence>
<keyword evidence="8" id="KW-0808">Transferase</keyword>
<evidence type="ECO:0000256" key="9">
    <source>
        <dbReference type="ARBA" id="ARBA00022723"/>
    </source>
</evidence>
<keyword evidence="12" id="KW-0833">Ubl conjugation pathway</keyword>
<evidence type="ECO:0000256" key="15">
    <source>
        <dbReference type="SAM" id="MobiDB-lite"/>
    </source>
</evidence>
<dbReference type="PROSITE" id="PS50158">
    <property type="entry name" value="ZF_CCHC"/>
    <property type="match status" value="1"/>
</dbReference>
<dbReference type="Pfam" id="PF21235">
    <property type="entry name" value="UBA_ARI1"/>
    <property type="match status" value="1"/>
</dbReference>
<evidence type="ECO:0000256" key="2">
    <source>
        <dbReference type="ARBA" id="ARBA00001947"/>
    </source>
</evidence>
<dbReference type="GO" id="GO:0003676">
    <property type="term" value="F:nucleic acid binding"/>
    <property type="evidence" value="ECO:0007669"/>
    <property type="project" value="InterPro"/>
</dbReference>
<dbReference type="Pfam" id="PF22191">
    <property type="entry name" value="IBR_1"/>
    <property type="match status" value="1"/>
</dbReference>
<dbReference type="FunFam" id="1.20.120.1750:FF:000027">
    <property type="entry name" value="RBR-type E3 ubiquitin transferase"/>
    <property type="match status" value="1"/>
</dbReference>
<evidence type="ECO:0000259" key="18">
    <source>
        <dbReference type="PROSITE" id="PS51873"/>
    </source>
</evidence>
<feature type="domain" description="RING-type" evidence="18">
    <location>
        <begin position="122"/>
        <end position="328"/>
    </location>
</feature>
<dbReference type="AlphaFoldDB" id="A0A2C9VX09"/>
<dbReference type="GO" id="GO:0000151">
    <property type="term" value="C:ubiquitin ligase complex"/>
    <property type="evidence" value="ECO:0000318"/>
    <property type="project" value="GO_Central"/>
</dbReference>
<dbReference type="GO" id="GO:0005737">
    <property type="term" value="C:cytoplasm"/>
    <property type="evidence" value="ECO:0000318"/>
    <property type="project" value="GO_Central"/>
</dbReference>
<comment type="pathway">
    <text evidence="4">Protein modification; protein ubiquitination.</text>
</comment>
<dbReference type="Pfam" id="PF01485">
    <property type="entry name" value="IBR"/>
    <property type="match status" value="1"/>
</dbReference>
<name>A0A2C9VX09_MANES</name>
<comment type="catalytic activity">
    <reaction evidence="1">
        <text>[E2 ubiquitin-conjugating enzyme]-S-ubiquitinyl-L-cysteine + [acceptor protein]-L-lysine = [E2 ubiquitin-conjugating enzyme]-L-cysteine + [acceptor protein]-N(6)-ubiquitinyl-L-lysine.</text>
        <dbReference type="EC" id="2.3.2.31"/>
    </reaction>
</comment>
<evidence type="ECO:0000256" key="12">
    <source>
        <dbReference type="ARBA" id="ARBA00022786"/>
    </source>
</evidence>
<dbReference type="CDD" id="cd20346">
    <property type="entry name" value="BRcat_RBR_ANKIB1"/>
    <property type="match status" value="1"/>
</dbReference>
<dbReference type="InterPro" id="IPR001841">
    <property type="entry name" value="Znf_RING"/>
</dbReference>
<dbReference type="GO" id="GO:0008270">
    <property type="term" value="F:zinc ion binding"/>
    <property type="evidence" value="ECO:0007669"/>
    <property type="project" value="UniProtKB-KW"/>
</dbReference>
<keyword evidence="11 14" id="KW-0863">Zinc-finger</keyword>
<feature type="region of interest" description="Disordered" evidence="15">
    <location>
        <begin position="1"/>
        <end position="22"/>
    </location>
</feature>
<evidence type="ECO:0000256" key="11">
    <source>
        <dbReference type="ARBA" id="ARBA00022771"/>
    </source>
</evidence>
<dbReference type="InterPro" id="IPR031127">
    <property type="entry name" value="E3_UB_ligase_RBR"/>
</dbReference>
<dbReference type="InterPro" id="IPR013083">
    <property type="entry name" value="Znf_RING/FYVE/PHD"/>
</dbReference>
<evidence type="ECO:0000256" key="8">
    <source>
        <dbReference type="ARBA" id="ARBA00022679"/>
    </source>
</evidence>
<dbReference type="InterPro" id="IPR048962">
    <property type="entry name" value="ARIH1-like_UBL"/>
</dbReference>
<dbReference type="GO" id="GO:0016567">
    <property type="term" value="P:protein ubiquitination"/>
    <property type="evidence" value="ECO:0007669"/>
    <property type="project" value="UniProtKB-UniPathway"/>
</dbReference>
<dbReference type="OrthoDB" id="10009520at2759"/>
<dbReference type="SMART" id="SM00647">
    <property type="entry name" value="IBR"/>
    <property type="match status" value="2"/>
</dbReference>
<feature type="domain" description="RING-type" evidence="16">
    <location>
        <begin position="126"/>
        <end position="173"/>
    </location>
</feature>
<evidence type="ECO:0000256" key="5">
    <source>
        <dbReference type="ARBA" id="ARBA00005884"/>
    </source>
</evidence>
<dbReference type="InterPro" id="IPR044066">
    <property type="entry name" value="TRIAD_supradom"/>
</dbReference>
<comment type="function">
    <text evidence="3">Might act as an E3 ubiquitin-protein ligase, or as part of E3 complex, which accepts ubiquitin from specific E2 ubiquitin-conjugating enzymes and then transfers it to substrates.</text>
</comment>
<dbReference type="InterPro" id="IPR002867">
    <property type="entry name" value="IBR_dom"/>
</dbReference>
<dbReference type="PROSITE" id="PS51873">
    <property type="entry name" value="TRIAD"/>
    <property type="match status" value="1"/>
</dbReference>
<dbReference type="InterPro" id="IPR017907">
    <property type="entry name" value="Znf_RING_CS"/>
</dbReference>
<feature type="compositionally biased region" description="Acidic residues" evidence="15">
    <location>
        <begin position="8"/>
        <end position="22"/>
    </location>
</feature>
<evidence type="ECO:0000313" key="20">
    <source>
        <dbReference type="Proteomes" id="UP000091857"/>
    </source>
</evidence>
<dbReference type="PROSITE" id="PS01358">
    <property type="entry name" value="ZF_RANBP2_1"/>
    <property type="match status" value="1"/>
</dbReference>
<keyword evidence="13" id="KW-0862">Zinc</keyword>
<dbReference type="PROSITE" id="PS50089">
    <property type="entry name" value="ZF_RING_2"/>
    <property type="match status" value="1"/>
</dbReference>
<dbReference type="GO" id="GO:0061630">
    <property type="term" value="F:ubiquitin protein ligase activity"/>
    <property type="evidence" value="ECO:0000318"/>
    <property type="project" value="GO_Central"/>
</dbReference>
<dbReference type="Proteomes" id="UP000091857">
    <property type="component" value="Chromosome 5"/>
</dbReference>